<keyword evidence="2" id="KW-1185">Reference proteome</keyword>
<comment type="caution">
    <text evidence="1">The sequence shown here is derived from an EMBL/GenBank/DDBJ whole genome shotgun (WGS) entry which is preliminary data.</text>
</comment>
<dbReference type="EMBL" id="BAAALT010000037">
    <property type="protein sequence ID" value="GAA1794606.1"/>
    <property type="molecule type" value="Genomic_DNA"/>
</dbReference>
<evidence type="ECO:0000313" key="1">
    <source>
        <dbReference type="EMBL" id="GAA1794606.1"/>
    </source>
</evidence>
<dbReference type="Proteomes" id="UP001500218">
    <property type="component" value="Unassembled WGS sequence"/>
</dbReference>
<sequence>MRHRHDGGVDDGGRPRYSGCREVLTIRPDDARGWLEVVFRGGAGRMVADGLLHAGAVVAADGRGLNLNEPGVVRALLDQARAHGWRIDEPHRTEVDGWTLFDAVVGRG</sequence>
<name>A0ABP4XY91_9ACTN</name>
<accession>A0ABP4XY91</accession>
<proteinExistence type="predicted"/>
<reference evidence="2" key="1">
    <citation type="journal article" date="2019" name="Int. J. Syst. Evol. Microbiol.">
        <title>The Global Catalogue of Microorganisms (GCM) 10K type strain sequencing project: providing services to taxonomists for standard genome sequencing and annotation.</title>
        <authorList>
            <consortium name="The Broad Institute Genomics Platform"/>
            <consortium name="The Broad Institute Genome Sequencing Center for Infectious Disease"/>
            <person name="Wu L."/>
            <person name="Ma J."/>
        </authorList>
    </citation>
    <scope>NUCLEOTIDE SEQUENCE [LARGE SCALE GENOMIC DNA]</scope>
    <source>
        <strain evidence="2">JCM 13250</strain>
    </source>
</reference>
<protein>
    <submittedName>
        <fullName evidence="1">Uncharacterized protein</fullName>
    </submittedName>
</protein>
<organism evidence="1 2">
    <name type="scientific">Luedemannella flava</name>
    <dbReference type="NCBI Taxonomy" id="349316"/>
    <lineage>
        <taxon>Bacteria</taxon>
        <taxon>Bacillati</taxon>
        <taxon>Actinomycetota</taxon>
        <taxon>Actinomycetes</taxon>
        <taxon>Micromonosporales</taxon>
        <taxon>Micromonosporaceae</taxon>
        <taxon>Luedemannella</taxon>
    </lineage>
</organism>
<gene>
    <name evidence="1" type="ORF">GCM10009682_15430</name>
</gene>
<evidence type="ECO:0000313" key="2">
    <source>
        <dbReference type="Proteomes" id="UP001500218"/>
    </source>
</evidence>